<organism evidence="2 3">
    <name type="scientific">Streptomyces ureilyticus</name>
    <dbReference type="NCBI Taxonomy" id="1775131"/>
    <lineage>
        <taxon>Bacteria</taxon>
        <taxon>Bacillati</taxon>
        <taxon>Actinomycetota</taxon>
        <taxon>Actinomycetes</taxon>
        <taxon>Kitasatosporales</taxon>
        <taxon>Streptomycetaceae</taxon>
        <taxon>Streptomyces</taxon>
    </lineage>
</organism>
<comment type="caution">
    <text evidence="2">The sequence shown here is derived from an EMBL/GenBank/DDBJ whole genome shotgun (WGS) entry which is preliminary data.</text>
</comment>
<dbReference type="PANTHER" id="PTHR40086:SF1">
    <property type="entry name" value="CELL CYCLE REGULATOR CCRZ"/>
    <property type="match status" value="1"/>
</dbReference>
<feature type="domain" description="Aminoglycoside phosphotransferase" evidence="1">
    <location>
        <begin position="48"/>
        <end position="243"/>
    </location>
</feature>
<dbReference type="InterPro" id="IPR002575">
    <property type="entry name" value="Aminoglycoside_PTrfase"/>
</dbReference>
<gene>
    <name evidence="2" type="ORF">G6048_14580</name>
</gene>
<keyword evidence="3" id="KW-1185">Reference proteome</keyword>
<accession>A0ABX0DN78</accession>
<name>A0ABX0DN78_9ACTN</name>
<evidence type="ECO:0000259" key="1">
    <source>
        <dbReference type="Pfam" id="PF01636"/>
    </source>
</evidence>
<protein>
    <submittedName>
        <fullName evidence="2">Aminoglycoside phosphotransferase family protein</fullName>
    </submittedName>
</protein>
<reference evidence="2 3" key="1">
    <citation type="submission" date="2020-02" db="EMBL/GenBank/DDBJ databases">
        <title>Whole-genome analyses of novel actinobacteria.</title>
        <authorList>
            <person name="Sahin N."/>
            <person name="Tokatli A."/>
        </authorList>
    </citation>
    <scope>NUCLEOTIDE SEQUENCE [LARGE SCALE GENOMIC DNA]</scope>
    <source>
        <strain evidence="2 3">YC419</strain>
    </source>
</reference>
<dbReference type="SUPFAM" id="SSF56112">
    <property type="entry name" value="Protein kinase-like (PK-like)"/>
    <property type="match status" value="1"/>
</dbReference>
<proteinExistence type="predicted"/>
<evidence type="ECO:0000313" key="2">
    <source>
        <dbReference type="EMBL" id="NGO43333.1"/>
    </source>
</evidence>
<dbReference type="InterPro" id="IPR011009">
    <property type="entry name" value="Kinase-like_dom_sf"/>
</dbReference>
<evidence type="ECO:0000313" key="3">
    <source>
        <dbReference type="Proteomes" id="UP001518140"/>
    </source>
</evidence>
<dbReference type="Gene3D" id="3.90.1200.10">
    <property type="match status" value="1"/>
</dbReference>
<dbReference type="Pfam" id="PF01636">
    <property type="entry name" value="APH"/>
    <property type="match status" value="1"/>
</dbReference>
<dbReference type="PANTHER" id="PTHR40086">
    <property type="entry name" value="PHOSPHOTRANSFERASE YTMP-RELATED"/>
    <property type="match status" value="1"/>
</dbReference>
<dbReference type="EMBL" id="JAAKZX010000037">
    <property type="protein sequence ID" value="NGO43333.1"/>
    <property type="molecule type" value="Genomic_DNA"/>
</dbReference>
<dbReference type="Proteomes" id="UP001518140">
    <property type="component" value="Unassembled WGS sequence"/>
</dbReference>
<dbReference type="InterPro" id="IPR052077">
    <property type="entry name" value="CcrZ_PhaseVar_Mediator"/>
</dbReference>
<sequence>MVTGHHNLNYIVALGTPLAWLLGEESGQVRAKFRFPYETVEVVPRIWRSESEVLRAVSNRLSDVPRCIHDFGTWSVHAFLEGCSLAEEAPVGEPVGTERLAAFAEFFARVADIPESELPRRPDNWPEDGDSAGFLRWLADFADGVHHRNLARFGELFDAVGVPSDAVGRFMDSVPDLAERPFALLHTDVHRANVVVTRQADNEYLSVIDWELAMYGDPLHDLATHLIRMDYDVDEYAEMIHLWKEAMCRSGHAEMTEDMERDLPVYIDFEYVQSVFPDVMRAALGLPAEPGHEDFARAARSVCRAMTRAWKLLMMEDAPVDEHTAEEALRAWHAADRAGRMELQHGG</sequence>